<keyword evidence="1" id="KW-0812">Transmembrane</keyword>
<proteinExistence type="predicted"/>
<dbReference type="EMBL" id="AMAH01000247">
    <property type="protein sequence ID" value="EJX48410.1"/>
    <property type="molecule type" value="Genomic_DNA"/>
</dbReference>
<organism evidence="2 3">
    <name type="scientific">Enterococcus faecium R496</name>
    <dbReference type="NCBI Taxonomy" id="1134836"/>
    <lineage>
        <taxon>Bacteria</taxon>
        <taxon>Bacillati</taxon>
        <taxon>Bacillota</taxon>
        <taxon>Bacilli</taxon>
        <taxon>Lactobacillales</taxon>
        <taxon>Enterococcaceae</taxon>
        <taxon>Enterococcus</taxon>
    </lineage>
</organism>
<protein>
    <submittedName>
        <fullName evidence="2">Uncharacterized protein</fullName>
    </submittedName>
</protein>
<name>A0AAV3GS01_ENTFC</name>
<evidence type="ECO:0000256" key="1">
    <source>
        <dbReference type="SAM" id="Phobius"/>
    </source>
</evidence>
<dbReference type="Proteomes" id="UP000006402">
    <property type="component" value="Unassembled WGS sequence"/>
</dbReference>
<comment type="caution">
    <text evidence="2">The sequence shown here is derived from an EMBL/GenBank/DDBJ whole genome shotgun (WGS) entry which is preliminary data.</text>
</comment>
<feature type="transmembrane region" description="Helical" evidence="1">
    <location>
        <begin position="12"/>
        <end position="30"/>
    </location>
</feature>
<keyword evidence="1" id="KW-1133">Transmembrane helix</keyword>
<reference evidence="2 3" key="1">
    <citation type="submission" date="2012-04" db="EMBL/GenBank/DDBJ databases">
        <authorList>
            <person name="Weinstock G."/>
            <person name="Sodergren E."/>
            <person name="Lobos E.A."/>
            <person name="Fulton L."/>
            <person name="Fulton R."/>
            <person name="Courtney L."/>
            <person name="Fronick C."/>
            <person name="O'Laughlin M."/>
            <person name="Godfrey J."/>
            <person name="Wilson R.M."/>
            <person name="Miner T."/>
            <person name="Farmer C."/>
            <person name="Delehaunty K."/>
            <person name="Cordes M."/>
            <person name="Minx P."/>
            <person name="Tomlinson C."/>
            <person name="Chen J."/>
            <person name="Wollam A."/>
            <person name="Pepin K.H."/>
            <person name="Bhonagiri V."/>
            <person name="Zhang X."/>
            <person name="Suruliraj S."/>
            <person name="Warren W."/>
            <person name="Mitreva M."/>
            <person name="Mardis E.R."/>
            <person name="Wilson R.K."/>
        </authorList>
    </citation>
    <scope>NUCLEOTIDE SEQUENCE [LARGE SCALE GENOMIC DNA]</scope>
    <source>
        <strain evidence="2 3">R496</strain>
    </source>
</reference>
<gene>
    <name evidence="2" type="ORF">HMPREF1378_02898</name>
</gene>
<accession>A0AAV3GS01</accession>
<evidence type="ECO:0000313" key="3">
    <source>
        <dbReference type="Proteomes" id="UP000006402"/>
    </source>
</evidence>
<sequence length="43" mass="5085">MAPPHSLNKKTFSLLYIIRVFICTAALWEANELFFTQKNRELE</sequence>
<evidence type="ECO:0000313" key="2">
    <source>
        <dbReference type="EMBL" id="EJX48410.1"/>
    </source>
</evidence>
<dbReference type="AlphaFoldDB" id="A0AAV3GS01"/>
<keyword evidence="1" id="KW-0472">Membrane</keyword>